<organism evidence="1 2">
    <name type="scientific">Methylobacterium gregans</name>
    <dbReference type="NCBI Taxonomy" id="374424"/>
    <lineage>
        <taxon>Bacteria</taxon>
        <taxon>Pseudomonadati</taxon>
        <taxon>Pseudomonadota</taxon>
        <taxon>Alphaproteobacteria</taxon>
        <taxon>Hyphomicrobiales</taxon>
        <taxon>Methylobacteriaceae</taxon>
        <taxon>Methylobacterium</taxon>
    </lineage>
</organism>
<evidence type="ECO:0000313" key="2">
    <source>
        <dbReference type="Proteomes" id="UP001055108"/>
    </source>
</evidence>
<accession>A0AA37MAM9</accession>
<evidence type="ECO:0000313" key="1">
    <source>
        <dbReference type="EMBL" id="GJD78018.1"/>
    </source>
</evidence>
<protein>
    <submittedName>
        <fullName evidence="1">Uncharacterized protein</fullName>
    </submittedName>
</protein>
<reference evidence="1" key="2">
    <citation type="submission" date="2021-08" db="EMBL/GenBank/DDBJ databases">
        <authorList>
            <person name="Tani A."/>
            <person name="Ola A."/>
            <person name="Ogura Y."/>
            <person name="Katsura K."/>
            <person name="Hayashi T."/>
        </authorList>
    </citation>
    <scope>NUCLEOTIDE SEQUENCE</scope>
    <source>
        <strain evidence="1">NBRC 103626</strain>
    </source>
</reference>
<dbReference type="Proteomes" id="UP001055108">
    <property type="component" value="Unassembled WGS sequence"/>
</dbReference>
<gene>
    <name evidence="1" type="ORF">NBEOAGPD_1230</name>
</gene>
<sequence length="107" mass="11456">MAKVLDVDNIDTTLGTALAVVIPAPGANERKRVAFTICNTGSVDASFDLTRYDSTTDRYVGKTVVVSPGKPFVVDQIYLKTGRSLKFRASAVNTLDLTADVITQTTS</sequence>
<dbReference type="AlphaFoldDB" id="A0AA37MAM9"/>
<dbReference type="EMBL" id="BPQM01000026">
    <property type="protein sequence ID" value="GJD78018.1"/>
    <property type="molecule type" value="Genomic_DNA"/>
</dbReference>
<proteinExistence type="predicted"/>
<comment type="caution">
    <text evidence="1">The sequence shown here is derived from an EMBL/GenBank/DDBJ whole genome shotgun (WGS) entry which is preliminary data.</text>
</comment>
<name>A0AA37MAM9_9HYPH</name>
<dbReference type="RefSeq" id="WP_238301749.1">
    <property type="nucleotide sequence ID" value="NZ_BPQM01000026.1"/>
</dbReference>
<keyword evidence="2" id="KW-1185">Reference proteome</keyword>
<reference evidence="1" key="1">
    <citation type="journal article" date="2016" name="Front. Microbiol.">
        <title>Genome Sequence of the Piezophilic, Mesophilic Sulfate-Reducing Bacterium Desulfovibrio indicus J2T.</title>
        <authorList>
            <person name="Cao J."/>
            <person name="Maignien L."/>
            <person name="Shao Z."/>
            <person name="Alain K."/>
            <person name="Jebbar M."/>
        </authorList>
    </citation>
    <scope>NUCLEOTIDE SEQUENCE</scope>
    <source>
        <strain evidence="1">NBRC 103626</strain>
    </source>
</reference>